<keyword evidence="10" id="KW-1185">Reference proteome</keyword>
<evidence type="ECO:0000256" key="7">
    <source>
        <dbReference type="RuleBase" id="RU363032"/>
    </source>
</evidence>
<dbReference type="PANTHER" id="PTHR30151:SF0">
    <property type="entry name" value="ABC TRANSPORTER PERMEASE PROTEIN MJ0413-RELATED"/>
    <property type="match status" value="1"/>
</dbReference>
<keyword evidence="6 7" id="KW-0472">Membrane</keyword>
<accession>A0ABM8WP08</accession>
<organism evidence="9 10">
    <name type="scientific">Cupriavidus pampae</name>
    <dbReference type="NCBI Taxonomy" id="659251"/>
    <lineage>
        <taxon>Bacteria</taxon>
        <taxon>Pseudomonadati</taxon>
        <taxon>Pseudomonadota</taxon>
        <taxon>Betaproteobacteria</taxon>
        <taxon>Burkholderiales</taxon>
        <taxon>Burkholderiaceae</taxon>
        <taxon>Cupriavidus</taxon>
    </lineage>
</organism>
<feature type="transmembrane region" description="Helical" evidence="7">
    <location>
        <begin position="261"/>
        <end position="291"/>
    </location>
</feature>
<comment type="subcellular location">
    <subcellularLocation>
        <location evidence="1 7">Cell membrane</location>
        <topology evidence="1 7">Multi-pass membrane protein</topology>
    </subcellularLocation>
</comment>
<feature type="transmembrane region" description="Helical" evidence="7">
    <location>
        <begin position="21"/>
        <end position="42"/>
    </location>
</feature>
<feature type="transmembrane region" description="Helical" evidence="7">
    <location>
        <begin position="62"/>
        <end position="80"/>
    </location>
</feature>
<dbReference type="EMBL" id="CAJZAG010000003">
    <property type="protein sequence ID" value="CAG9169157.1"/>
    <property type="molecule type" value="Genomic_DNA"/>
</dbReference>
<dbReference type="CDD" id="cd06261">
    <property type="entry name" value="TM_PBP2"/>
    <property type="match status" value="1"/>
</dbReference>
<keyword evidence="3" id="KW-1003">Cell membrane</keyword>
<evidence type="ECO:0000313" key="10">
    <source>
        <dbReference type="Proteomes" id="UP000706525"/>
    </source>
</evidence>
<evidence type="ECO:0000256" key="4">
    <source>
        <dbReference type="ARBA" id="ARBA00022692"/>
    </source>
</evidence>
<feature type="transmembrane region" description="Helical" evidence="7">
    <location>
        <begin position="311"/>
        <end position="338"/>
    </location>
</feature>
<protein>
    <recommendedName>
        <fullName evidence="8">ABC transmembrane type-1 domain-containing protein</fullName>
    </recommendedName>
</protein>
<dbReference type="Pfam" id="PF00528">
    <property type="entry name" value="BPD_transp_1"/>
    <property type="match status" value="1"/>
</dbReference>
<dbReference type="InterPro" id="IPR000515">
    <property type="entry name" value="MetI-like"/>
</dbReference>
<dbReference type="RefSeq" id="WP_223984475.1">
    <property type="nucleotide sequence ID" value="NZ_CAJZAG010000003.1"/>
</dbReference>
<dbReference type="PANTHER" id="PTHR30151">
    <property type="entry name" value="ALKANE SULFONATE ABC TRANSPORTER-RELATED, MEMBRANE SUBUNIT"/>
    <property type="match status" value="1"/>
</dbReference>
<comment type="caution">
    <text evidence="9">The sequence shown here is derived from an EMBL/GenBank/DDBJ whole genome shotgun (WGS) entry which is preliminary data.</text>
</comment>
<dbReference type="Gene3D" id="1.10.3720.10">
    <property type="entry name" value="MetI-like"/>
    <property type="match status" value="1"/>
</dbReference>
<feature type="transmembrane region" description="Helical" evidence="7">
    <location>
        <begin position="219"/>
        <end position="240"/>
    </location>
</feature>
<feature type="transmembrane region" description="Helical" evidence="7">
    <location>
        <begin position="100"/>
        <end position="122"/>
    </location>
</feature>
<evidence type="ECO:0000256" key="2">
    <source>
        <dbReference type="ARBA" id="ARBA00022448"/>
    </source>
</evidence>
<dbReference type="Proteomes" id="UP000706525">
    <property type="component" value="Unassembled WGS sequence"/>
</dbReference>
<evidence type="ECO:0000259" key="8">
    <source>
        <dbReference type="PROSITE" id="PS50928"/>
    </source>
</evidence>
<feature type="domain" description="ABC transmembrane type-1" evidence="8">
    <location>
        <begin position="155"/>
        <end position="336"/>
    </location>
</feature>
<name>A0ABM8WP08_9BURK</name>
<keyword evidence="2 7" id="KW-0813">Transport</keyword>
<sequence>MTTSQPALQPSLAPPLARVRGLARVWKTGLAAATTWAAFGLLTWQWPNRVVGFSDWAYTDELGVAALVVAALIALVAVFGTTGSHPTTRNARNTPQRAVAALHIAGPWLIAVPVVLAAWEILTAKTASLPTPFFAPPQALIEVYIDDWRRLGDSVVNTLRLLALGVAWGGVIGFLVGVSIGWSRLIGYWVHPVLRVLGPLPSTALLPLTFYFFPSSYSAAVFLIALATAFPVAVLTWSGVASVNKSYYDVARTLGASGWFLVLRVAIPAALPQVFVGLFMGLGASFSVLVTAEMMGVKSGLGWYLTWAQGWASYVNMYAALIVMALLFSGVITLLFVVRDRALSWQKGTVKW</sequence>
<evidence type="ECO:0000256" key="6">
    <source>
        <dbReference type="ARBA" id="ARBA00023136"/>
    </source>
</evidence>
<dbReference type="PROSITE" id="PS50928">
    <property type="entry name" value="ABC_TM1"/>
    <property type="match status" value="1"/>
</dbReference>
<evidence type="ECO:0000256" key="1">
    <source>
        <dbReference type="ARBA" id="ARBA00004651"/>
    </source>
</evidence>
<feature type="transmembrane region" description="Helical" evidence="7">
    <location>
        <begin position="194"/>
        <end position="213"/>
    </location>
</feature>
<keyword evidence="4 7" id="KW-0812">Transmembrane</keyword>
<dbReference type="SUPFAM" id="SSF161098">
    <property type="entry name" value="MetI-like"/>
    <property type="match status" value="1"/>
</dbReference>
<reference evidence="9 10" key="1">
    <citation type="submission" date="2021-08" db="EMBL/GenBank/DDBJ databases">
        <authorList>
            <person name="Peeters C."/>
        </authorList>
    </citation>
    <scope>NUCLEOTIDE SEQUENCE [LARGE SCALE GENOMIC DNA]</scope>
    <source>
        <strain evidence="9 10">LMG 32289</strain>
    </source>
</reference>
<evidence type="ECO:0000256" key="3">
    <source>
        <dbReference type="ARBA" id="ARBA00022475"/>
    </source>
</evidence>
<evidence type="ECO:0000313" key="9">
    <source>
        <dbReference type="EMBL" id="CAG9169157.1"/>
    </source>
</evidence>
<keyword evidence="5 7" id="KW-1133">Transmembrane helix</keyword>
<feature type="transmembrane region" description="Helical" evidence="7">
    <location>
        <begin position="161"/>
        <end position="182"/>
    </location>
</feature>
<dbReference type="InterPro" id="IPR035906">
    <property type="entry name" value="MetI-like_sf"/>
</dbReference>
<evidence type="ECO:0000256" key="5">
    <source>
        <dbReference type="ARBA" id="ARBA00022989"/>
    </source>
</evidence>
<comment type="similarity">
    <text evidence="7">Belongs to the binding-protein-dependent transport system permease family.</text>
</comment>
<proteinExistence type="inferred from homology"/>
<gene>
    <name evidence="9" type="ORF">LMG32289_01589</name>
</gene>